<dbReference type="OrthoDB" id="414967at2"/>
<feature type="repeat" description="WD" evidence="3">
    <location>
        <begin position="292"/>
        <end position="316"/>
    </location>
</feature>
<name>A0A418V960_9DEIO</name>
<dbReference type="SUPFAM" id="SSF50998">
    <property type="entry name" value="Quinoprotein alcohol dehydrogenase-like"/>
    <property type="match status" value="1"/>
</dbReference>
<dbReference type="InterPro" id="IPR001680">
    <property type="entry name" value="WD40_rpt"/>
</dbReference>
<dbReference type="EMBL" id="QYUJ01000014">
    <property type="protein sequence ID" value="RJF72655.1"/>
    <property type="molecule type" value="Genomic_DNA"/>
</dbReference>
<evidence type="ECO:0000313" key="6">
    <source>
        <dbReference type="EMBL" id="RJF72655.1"/>
    </source>
</evidence>
<dbReference type="PROSITE" id="PS50082">
    <property type="entry name" value="WD_REPEATS_2"/>
    <property type="match status" value="2"/>
</dbReference>
<keyword evidence="2" id="KW-0677">Repeat</keyword>
<dbReference type="InterPro" id="IPR002372">
    <property type="entry name" value="PQQ_rpt_dom"/>
</dbReference>
<dbReference type="SMART" id="SM00320">
    <property type="entry name" value="WD40"/>
    <property type="match status" value="6"/>
</dbReference>
<evidence type="ECO:0000313" key="7">
    <source>
        <dbReference type="Proteomes" id="UP000286287"/>
    </source>
</evidence>
<feature type="domain" description="Pyrrolo-quinoline quinone repeat" evidence="5">
    <location>
        <begin position="108"/>
        <end position="239"/>
    </location>
</feature>
<evidence type="ECO:0000259" key="5">
    <source>
        <dbReference type="Pfam" id="PF13360"/>
    </source>
</evidence>
<proteinExistence type="predicted"/>
<keyword evidence="7" id="KW-1185">Reference proteome</keyword>
<dbReference type="InterPro" id="IPR019775">
    <property type="entry name" value="WD40_repeat_CS"/>
</dbReference>
<dbReference type="Pfam" id="PF13360">
    <property type="entry name" value="PQQ_2"/>
    <property type="match status" value="1"/>
</dbReference>
<protein>
    <recommendedName>
        <fullName evidence="5">Pyrrolo-quinoline quinone repeat domain-containing protein</fullName>
    </recommendedName>
</protein>
<dbReference type="Pfam" id="PF00400">
    <property type="entry name" value="WD40"/>
    <property type="match status" value="2"/>
</dbReference>
<dbReference type="RefSeq" id="WP_119765008.1">
    <property type="nucleotide sequence ID" value="NZ_QYUJ01000014.1"/>
</dbReference>
<feature type="signal peptide" evidence="4">
    <location>
        <begin position="1"/>
        <end position="17"/>
    </location>
</feature>
<dbReference type="InterPro" id="IPR011047">
    <property type="entry name" value="Quinoprotein_ADH-like_sf"/>
</dbReference>
<organism evidence="6 7">
    <name type="scientific">Deinococcus cavernae</name>
    <dbReference type="NCBI Taxonomy" id="2320857"/>
    <lineage>
        <taxon>Bacteria</taxon>
        <taxon>Thermotogati</taxon>
        <taxon>Deinococcota</taxon>
        <taxon>Deinococci</taxon>
        <taxon>Deinococcales</taxon>
        <taxon>Deinococcaceae</taxon>
        <taxon>Deinococcus</taxon>
    </lineage>
</organism>
<dbReference type="InterPro" id="IPR015943">
    <property type="entry name" value="WD40/YVTN_repeat-like_dom_sf"/>
</dbReference>
<keyword evidence="4" id="KW-0732">Signal</keyword>
<dbReference type="Gene3D" id="2.130.10.10">
    <property type="entry name" value="YVTN repeat-like/Quinoprotein amine dehydrogenase"/>
    <property type="match status" value="2"/>
</dbReference>
<feature type="repeat" description="WD" evidence="3">
    <location>
        <begin position="252"/>
        <end position="282"/>
    </location>
</feature>
<dbReference type="AlphaFoldDB" id="A0A418V960"/>
<feature type="chain" id="PRO_5019310677" description="Pyrrolo-quinoline quinone repeat domain-containing protein" evidence="4">
    <location>
        <begin position="18"/>
        <end position="316"/>
    </location>
</feature>
<dbReference type="PANTHER" id="PTHR19879:SF9">
    <property type="entry name" value="TRANSCRIPTION INITIATION FACTOR TFIID SUBUNIT 5"/>
    <property type="match status" value="1"/>
</dbReference>
<dbReference type="PROSITE" id="PS00678">
    <property type="entry name" value="WD_REPEATS_1"/>
    <property type="match status" value="1"/>
</dbReference>
<gene>
    <name evidence="6" type="ORF">D3875_15015</name>
</gene>
<evidence type="ECO:0000256" key="2">
    <source>
        <dbReference type="ARBA" id="ARBA00022737"/>
    </source>
</evidence>
<dbReference type="PANTHER" id="PTHR19879">
    <property type="entry name" value="TRANSCRIPTION INITIATION FACTOR TFIID"/>
    <property type="match status" value="1"/>
</dbReference>
<accession>A0A418V960</accession>
<dbReference type="Proteomes" id="UP000286287">
    <property type="component" value="Unassembled WGS sequence"/>
</dbReference>
<keyword evidence="1 3" id="KW-0853">WD repeat</keyword>
<reference evidence="6 7" key="1">
    <citation type="submission" date="2018-09" db="EMBL/GenBank/DDBJ databases">
        <authorList>
            <person name="Zhu H."/>
        </authorList>
    </citation>
    <scope>NUCLEOTIDE SEQUENCE [LARGE SCALE GENOMIC DNA]</scope>
    <source>
        <strain evidence="6 7">K2S05-167</strain>
    </source>
</reference>
<evidence type="ECO:0000256" key="3">
    <source>
        <dbReference type="PROSITE-ProRule" id="PRU00221"/>
    </source>
</evidence>
<sequence>MRRMLLFLTVAQGFALAADVTPLWEAAQVTLPYSVQSVALSPDGKTLVVGTFRDVGLYDPVTLKRLRELPGGDGGGWGATFSQAGKLAVAGVSEGAFVWNDLSKAPQKFTSPGGRVFGLAWSPDGQKLALGDAGGHWRVEPGGPSGQLKGDVMAAVWSLDGQTLFLSTGQEDSAVYALNARTGQQLWRQQNVPKTHVRRPGYGLDEVNGLTLSPDGKRLACAHQDGRVLLRDPASGRLLKVLEGGQDTRWTAFTPDSSQLVAVGEDGGIHVWDVKAGKQLAQAQVNQELWWVTVTPDGQFALTAGEDTHVRQWRLP</sequence>
<evidence type="ECO:0000256" key="4">
    <source>
        <dbReference type="SAM" id="SignalP"/>
    </source>
</evidence>
<evidence type="ECO:0000256" key="1">
    <source>
        <dbReference type="ARBA" id="ARBA00022574"/>
    </source>
</evidence>
<comment type="caution">
    <text evidence="6">The sequence shown here is derived from an EMBL/GenBank/DDBJ whole genome shotgun (WGS) entry which is preliminary data.</text>
</comment>